<feature type="domain" description="Helicase C-terminal" evidence="15">
    <location>
        <begin position="968"/>
        <end position="1120"/>
    </location>
</feature>
<organism evidence="16 17">
    <name type="scientific">Lasiosphaeria ovina</name>
    <dbReference type="NCBI Taxonomy" id="92902"/>
    <lineage>
        <taxon>Eukaryota</taxon>
        <taxon>Fungi</taxon>
        <taxon>Dikarya</taxon>
        <taxon>Ascomycota</taxon>
        <taxon>Pezizomycotina</taxon>
        <taxon>Sordariomycetes</taxon>
        <taxon>Sordariomycetidae</taxon>
        <taxon>Sordariales</taxon>
        <taxon>Lasiosphaeriaceae</taxon>
        <taxon>Lasiosphaeria</taxon>
    </lineage>
</organism>
<dbReference type="InterPro" id="IPR004589">
    <property type="entry name" value="DNA_helicase_ATP-dep_RecQ"/>
</dbReference>
<dbReference type="SMART" id="SM00956">
    <property type="entry name" value="RQC"/>
    <property type="match status" value="1"/>
</dbReference>
<protein>
    <recommendedName>
        <fullName evidence="11">DNA 3'-5' helicase</fullName>
        <ecNumber evidence="11">5.6.2.4</ecNumber>
    </recommendedName>
</protein>
<dbReference type="InterPro" id="IPR036390">
    <property type="entry name" value="WH_DNA-bd_sf"/>
</dbReference>
<evidence type="ECO:0000256" key="2">
    <source>
        <dbReference type="ARBA" id="ARBA00005446"/>
    </source>
</evidence>
<dbReference type="SMART" id="SM00490">
    <property type="entry name" value="HELICc"/>
    <property type="match status" value="1"/>
</dbReference>
<comment type="subcellular location">
    <subcellularLocation>
        <location evidence="1">Nucleus</location>
    </subcellularLocation>
</comment>
<feature type="compositionally biased region" description="Basic and acidic residues" evidence="13">
    <location>
        <begin position="576"/>
        <end position="588"/>
    </location>
</feature>
<keyword evidence="4" id="KW-0378">Hydrolase</keyword>
<keyword evidence="8" id="KW-0413">Isomerase</keyword>
<feature type="compositionally biased region" description="Polar residues" evidence="13">
    <location>
        <begin position="541"/>
        <end position="557"/>
    </location>
</feature>
<comment type="caution">
    <text evidence="16">The sequence shown here is derived from an EMBL/GenBank/DDBJ whole genome shotgun (WGS) entry which is preliminary data.</text>
</comment>
<feature type="domain" description="Helicase ATP-binding" evidence="14">
    <location>
        <begin position="764"/>
        <end position="946"/>
    </location>
</feature>
<evidence type="ECO:0000256" key="12">
    <source>
        <dbReference type="SAM" id="Coils"/>
    </source>
</evidence>
<keyword evidence="5" id="KW-0347">Helicase</keyword>
<dbReference type="SMART" id="SM00487">
    <property type="entry name" value="DEXDc"/>
    <property type="match status" value="1"/>
</dbReference>
<dbReference type="InterPro" id="IPR010997">
    <property type="entry name" value="HRDC-like_sf"/>
</dbReference>
<evidence type="ECO:0000259" key="14">
    <source>
        <dbReference type="PROSITE" id="PS51192"/>
    </source>
</evidence>
<dbReference type="InterPro" id="IPR044876">
    <property type="entry name" value="HRDC_dom_sf"/>
</dbReference>
<dbReference type="PROSITE" id="PS51194">
    <property type="entry name" value="HELICASE_CTER"/>
    <property type="match status" value="1"/>
</dbReference>
<dbReference type="GO" id="GO:0005737">
    <property type="term" value="C:cytoplasm"/>
    <property type="evidence" value="ECO:0007669"/>
    <property type="project" value="TreeGrafter"/>
</dbReference>
<feature type="compositionally biased region" description="Low complexity" evidence="13">
    <location>
        <begin position="1634"/>
        <end position="1659"/>
    </location>
</feature>
<dbReference type="Gene3D" id="1.10.10.10">
    <property type="entry name" value="Winged helix-like DNA-binding domain superfamily/Winged helix DNA-binding domain"/>
    <property type="match status" value="1"/>
</dbReference>
<feature type="compositionally biased region" description="Basic and acidic residues" evidence="13">
    <location>
        <begin position="1333"/>
        <end position="1342"/>
    </location>
</feature>
<dbReference type="SUPFAM" id="SSF52540">
    <property type="entry name" value="P-loop containing nucleoside triphosphate hydrolases"/>
    <property type="match status" value="1"/>
</dbReference>
<evidence type="ECO:0000256" key="1">
    <source>
        <dbReference type="ARBA" id="ARBA00004123"/>
    </source>
</evidence>
<feature type="compositionally biased region" description="Low complexity" evidence="13">
    <location>
        <begin position="218"/>
        <end position="239"/>
    </location>
</feature>
<accession>A0AAE0NLI2</accession>
<dbReference type="Pfam" id="PF00271">
    <property type="entry name" value="Helicase_C"/>
    <property type="match status" value="1"/>
</dbReference>
<evidence type="ECO:0000256" key="6">
    <source>
        <dbReference type="ARBA" id="ARBA00022840"/>
    </source>
</evidence>
<dbReference type="NCBIfam" id="TIGR00614">
    <property type="entry name" value="recQ_fam"/>
    <property type="match status" value="1"/>
</dbReference>
<dbReference type="EMBL" id="JAULSN010000001">
    <property type="protein sequence ID" value="KAK3383762.1"/>
    <property type="molecule type" value="Genomic_DNA"/>
</dbReference>
<keyword evidence="12" id="KW-0175">Coiled coil</keyword>
<dbReference type="Pfam" id="PF00270">
    <property type="entry name" value="DEAD"/>
    <property type="match status" value="1"/>
</dbReference>
<dbReference type="InterPro" id="IPR027417">
    <property type="entry name" value="P-loop_NTPase"/>
</dbReference>
<evidence type="ECO:0000256" key="5">
    <source>
        <dbReference type="ARBA" id="ARBA00022806"/>
    </source>
</evidence>
<dbReference type="Pfam" id="PF09382">
    <property type="entry name" value="RQC"/>
    <property type="match status" value="1"/>
</dbReference>
<keyword evidence="6" id="KW-0067">ATP-binding</keyword>
<feature type="region of interest" description="Disordered" evidence="13">
    <location>
        <begin position="1293"/>
        <end position="1351"/>
    </location>
</feature>
<evidence type="ECO:0000256" key="7">
    <source>
        <dbReference type="ARBA" id="ARBA00023125"/>
    </source>
</evidence>
<evidence type="ECO:0000256" key="10">
    <source>
        <dbReference type="ARBA" id="ARBA00034617"/>
    </source>
</evidence>
<evidence type="ECO:0000256" key="8">
    <source>
        <dbReference type="ARBA" id="ARBA00023235"/>
    </source>
</evidence>
<feature type="coiled-coil region" evidence="12">
    <location>
        <begin position="461"/>
        <end position="505"/>
    </location>
</feature>
<gene>
    <name evidence="16" type="ORF">B0T24DRAFT_518487</name>
</gene>
<feature type="region of interest" description="Disordered" evidence="13">
    <location>
        <begin position="1"/>
        <end position="82"/>
    </location>
</feature>
<dbReference type="GO" id="GO:0000724">
    <property type="term" value="P:double-strand break repair via homologous recombination"/>
    <property type="evidence" value="ECO:0007669"/>
    <property type="project" value="TreeGrafter"/>
</dbReference>
<feature type="compositionally biased region" description="Acidic residues" evidence="13">
    <location>
        <begin position="70"/>
        <end position="82"/>
    </location>
</feature>
<dbReference type="GO" id="GO:0043138">
    <property type="term" value="F:3'-5' DNA helicase activity"/>
    <property type="evidence" value="ECO:0007669"/>
    <property type="project" value="UniProtKB-EC"/>
</dbReference>
<dbReference type="InterPro" id="IPR011545">
    <property type="entry name" value="DEAD/DEAH_box_helicase_dom"/>
</dbReference>
<feature type="compositionally biased region" description="Polar residues" evidence="13">
    <location>
        <begin position="1"/>
        <end position="31"/>
    </location>
</feature>
<dbReference type="PANTHER" id="PTHR13710:SF153">
    <property type="entry name" value="RECQ-LIKE DNA HELICASE BLM"/>
    <property type="match status" value="1"/>
</dbReference>
<sequence length="1659" mass="183220">MARLSTSASSKRPSLVTTKQQQLLTPASNTGIGPLQRAYSASLARESPSTATRFAKKSPAPSFRSRETPSDDFDFDDPFSDAIDLTEADDNEASSSVLAFGDDVTVWRDDYAERPEPLPPKRSKKRKSEEIANTPSISDDGDEEDFPDICDLIDSAPHSSTGPSFSSQNSRAQTAPPRKAAVPVSALRERTEADTSSRVLATKRLGSVPPIAVPATGASSHRSARSPSRQSPSSDFSASTRKRKSLSSPSRLGNAFEAQSDNVDEPIKTKKKPRRSEIVVDSEDENEFITPPTHRSTARSRMSPDEDEMYEAALMEVELDDPRFVIDTPSKSQSAVILSTTIRGASQHSLPDDKREEQAAALTPKSQLSSGGRASHELQNPSSSDAERNKNVLGLFLSKPSVVEAKLLHISDQVKRNQEEFVACLRDSVSKEERERVRSERNPLLQKQKALKDVLSEQHTLKDLTKERETLLADLGRAYAEGLDTEEDEVRLENLSGEVQAKEKQLISKLIACGFEDLDFLKDPNDSMAVPDSSEPVVMATQPSRKSGPPGSSTRESTLIPEYNSQVILQTQAPRADCHSSRKSERTDTIQPPSAPFVRDNGSAAWKPQSYGSSRHVPDNSFANSGGEVLFDDDEMFSELDNPAMPPLRRKSPVKVVRITVPDYFGDDNDDADMLAAAENFERQRSTSVSATNKRRARSVLSEASGNSGRAIKPRPAAKRVTSSQRKASIPPELMKFAWSADVRRALKDRFRMSGFRTNQLEAINATLEGKDAFILMPTGGGKSLCYQLPAVITSGKTHGVSIVISPLLSLMQDQVDHLEALNVMAKVYNGEMGAEKRRHILDTFASKVDPEMVIQLLYVTPEMMSKSQAFINALKKLYQKKKLARIVIDEAHCVSQWGHDFRPDYKALGNVRRQFPGVPVMALTATATENVILDVKHNLGMNDCQVFSQSFNRPNLYYEVRLKETNIIDRIGEMINDKYDGQTGIVYTLSRRSAESIADKLREKHGIKAHHYHASIPSGQKSKVQKDWQSGKIKVVVATIAFGMGIDKPDVRFVIHSHIPKSLEGYYQETGRAGRDGNNSDCYLFFTYGDIQSLRRMIGDGEGDQAQKERQFDMLNRVVAFCENQHACRRVEILQYFGESFNPANCNGACDNCRSGRINISAELQDYTEIAVAALKIVRSEGPRTLGKLVEIMTGKRVKENDSIEHFGIAKKMKPHEVQRIILTLVMLGALGEENIVNPKVNIATTYYIIGPKAWDYLRGKQKFKIAVPNSNGSSWLRMRARADLLGSSEPLDSARLARSRRPPPSTNVSSPLPAASKKRRIKSSVPAVSAIDEHESDIETRGNGPNTNGFEKNEFSDIDEDAFEPVPAHRRLGAQRQRTLDELGPPISRDSRLEEASLDEIHKECIRSFVEHATELEENLRNKNNIRRTIFTEQQYREMAIRWTTTVGKMYTIRGMDRAKVDRFGAKFASLVKQFHTQYLAMMANNNINTPTVTRTVSGSHDVVDLITDEEDSSGDEDGEEDLESSRYFGDTVTAVASTSAVVTSYGQTEESRRWNEEFNSLSTQSFKAASTVGSTKASGSGWKGSKKPYKKAYKRKGGEGYSRAPSVVSVSKRKASGSKRSSSIGGGGPARGRPASGRAGARKSSAGSSGISMMPI</sequence>
<dbReference type="InterPro" id="IPR036388">
    <property type="entry name" value="WH-like_DNA-bd_sf"/>
</dbReference>
<dbReference type="EC" id="5.6.2.4" evidence="11"/>
<dbReference type="InterPro" id="IPR018982">
    <property type="entry name" value="RQC_domain"/>
</dbReference>
<evidence type="ECO:0000256" key="11">
    <source>
        <dbReference type="ARBA" id="ARBA00034808"/>
    </source>
</evidence>
<dbReference type="InterPro" id="IPR014001">
    <property type="entry name" value="Helicase_ATP-bd"/>
</dbReference>
<comment type="similarity">
    <text evidence="2">Belongs to the helicase family. RecQ subfamily.</text>
</comment>
<evidence type="ECO:0000256" key="4">
    <source>
        <dbReference type="ARBA" id="ARBA00022801"/>
    </source>
</evidence>
<dbReference type="GO" id="GO:0003677">
    <property type="term" value="F:DNA binding"/>
    <property type="evidence" value="ECO:0007669"/>
    <property type="project" value="UniProtKB-KW"/>
</dbReference>
<feature type="compositionally biased region" description="Polar residues" evidence="13">
    <location>
        <begin position="157"/>
        <end position="173"/>
    </location>
</feature>
<feature type="compositionally biased region" description="Acidic residues" evidence="13">
    <location>
        <begin position="139"/>
        <end position="148"/>
    </location>
</feature>
<feature type="compositionally biased region" description="Polar residues" evidence="13">
    <location>
        <begin position="364"/>
        <end position="384"/>
    </location>
</feature>
<dbReference type="SUPFAM" id="SSF46785">
    <property type="entry name" value="Winged helix' DNA-binding domain"/>
    <property type="match status" value="1"/>
</dbReference>
<dbReference type="InterPro" id="IPR002464">
    <property type="entry name" value="DNA/RNA_helicase_DEAH_CS"/>
</dbReference>
<dbReference type="CDD" id="cd18794">
    <property type="entry name" value="SF2_C_RecQ"/>
    <property type="match status" value="1"/>
</dbReference>
<dbReference type="InterPro" id="IPR001650">
    <property type="entry name" value="Helicase_C-like"/>
</dbReference>
<feature type="region of interest" description="Disordered" evidence="13">
    <location>
        <begin position="342"/>
        <end position="386"/>
    </location>
</feature>
<dbReference type="CDD" id="cd17920">
    <property type="entry name" value="DEXHc_RecQ"/>
    <property type="match status" value="1"/>
</dbReference>
<evidence type="ECO:0000256" key="9">
    <source>
        <dbReference type="ARBA" id="ARBA00023242"/>
    </source>
</evidence>
<comment type="catalytic activity">
    <reaction evidence="10">
        <text>Couples ATP hydrolysis with the unwinding of duplex DNA by translocating in the 3'-5' direction.</text>
        <dbReference type="EC" id="5.6.2.4"/>
    </reaction>
</comment>
<evidence type="ECO:0000259" key="15">
    <source>
        <dbReference type="PROSITE" id="PS51194"/>
    </source>
</evidence>
<dbReference type="FunFam" id="3.40.50.300:FF:001975">
    <property type="entry name" value="ATP-dependent DNA helicase"/>
    <property type="match status" value="1"/>
</dbReference>
<dbReference type="GO" id="GO:0005634">
    <property type="term" value="C:nucleus"/>
    <property type="evidence" value="ECO:0007669"/>
    <property type="project" value="UniProtKB-SubCell"/>
</dbReference>
<keyword evidence="7" id="KW-0238">DNA-binding</keyword>
<keyword evidence="3" id="KW-0547">Nucleotide-binding</keyword>
<dbReference type="Gene3D" id="3.40.50.300">
    <property type="entry name" value="P-loop containing nucleotide triphosphate hydrolases"/>
    <property type="match status" value="2"/>
</dbReference>
<reference evidence="16" key="2">
    <citation type="submission" date="2023-06" db="EMBL/GenBank/DDBJ databases">
        <authorList>
            <consortium name="Lawrence Berkeley National Laboratory"/>
            <person name="Haridas S."/>
            <person name="Hensen N."/>
            <person name="Bonometti L."/>
            <person name="Westerberg I."/>
            <person name="Brannstrom I.O."/>
            <person name="Guillou S."/>
            <person name="Cros-Aarteil S."/>
            <person name="Calhoun S."/>
            <person name="Kuo A."/>
            <person name="Mondo S."/>
            <person name="Pangilinan J."/>
            <person name="Riley R."/>
            <person name="Labutti K."/>
            <person name="Andreopoulos B."/>
            <person name="Lipzen A."/>
            <person name="Chen C."/>
            <person name="Yanf M."/>
            <person name="Daum C."/>
            <person name="Ng V."/>
            <person name="Clum A."/>
            <person name="Steindorff A."/>
            <person name="Ohm R."/>
            <person name="Martin F."/>
            <person name="Silar P."/>
            <person name="Natvig D."/>
            <person name="Lalanne C."/>
            <person name="Gautier V."/>
            <person name="Ament-Velasquez S.L."/>
            <person name="Kruys A."/>
            <person name="Hutchinson M.I."/>
            <person name="Powell A.J."/>
            <person name="Barry K."/>
            <person name="Miller A.N."/>
            <person name="Grigoriev I.V."/>
            <person name="Debuchy R."/>
            <person name="Gladieux P."/>
            <person name="Thoren M.H."/>
            <person name="Johannesson H."/>
        </authorList>
    </citation>
    <scope>NUCLEOTIDE SEQUENCE</scope>
    <source>
        <strain evidence="16">CBS 958.72</strain>
    </source>
</reference>
<dbReference type="Pfam" id="PF16124">
    <property type="entry name" value="RecQ_Zn_bind"/>
    <property type="match status" value="1"/>
</dbReference>
<dbReference type="PROSITE" id="PS51192">
    <property type="entry name" value="HELICASE_ATP_BIND_1"/>
    <property type="match status" value="1"/>
</dbReference>
<feature type="region of interest" description="Disordered" evidence="13">
    <location>
        <begin position="684"/>
        <end position="726"/>
    </location>
</feature>
<dbReference type="Gene3D" id="1.10.150.80">
    <property type="entry name" value="HRDC domain"/>
    <property type="match status" value="1"/>
</dbReference>
<dbReference type="GO" id="GO:0005524">
    <property type="term" value="F:ATP binding"/>
    <property type="evidence" value="ECO:0007669"/>
    <property type="project" value="UniProtKB-KW"/>
</dbReference>
<dbReference type="PANTHER" id="PTHR13710">
    <property type="entry name" value="DNA HELICASE RECQ FAMILY MEMBER"/>
    <property type="match status" value="1"/>
</dbReference>
<feature type="compositionally biased region" description="Basic residues" evidence="13">
    <location>
        <begin position="1587"/>
        <end position="1598"/>
    </location>
</feature>
<dbReference type="SUPFAM" id="SSF47819">
    <property type="entry name" value="HRDC-like"/>
    <property type="match status" value="1"/>
</dbReference>
<name>A0AAE0NLI2_9PEZI</name>
<evidence type="ECO:0000256" key="3">
    <source>
        <dbReference type="ARBA" id="ARBA00022741"/>
    </source>
</evidence>
<reference evidence="16" key="1">
    <citation type="journal article" date="2023" name="Mol. Phylogenet. Evol.">
        <title>Genome-scale phylogeny and comparative genomics of the fungal order Sordariales.</title>
        <authorList>
            <person name="Hensen N."/>
            <person name="Bonometti L."/>
            <person name="Westerberg I."/>
            <person name="Brannstrom I.O."/>
            <person name="Guillou S."/>
            <person name="Cros-Aarteil S."/>
            <person name="Calhoun S."/>
            <person name="Haridas S."/>
            <person name="Kuo A."/>
            <person name="Mondo S."/>
            <person name="Pangilinan J."/>
            <person name="Riley R."/>
            <person name="LaButti K."/>
            <person name="Andreopoulos B."/>
            <person name="Lipzen A."/>
            <person name="Chen C."/>
            <person name="Yan M."/>
            <person name="Daum C."/>
            <person name="Ng V."/>
            <person name="Clum A."/>
            <person name="Steindorff A."/>
            <person name="Ohm R.A."/>
            <person name="Martin F."/>
            <person name="Silar P."/>
            <person name="Natvig D.O."/>
            <person name="Lalanne C."/>
            <person name="Gautier V."/>
            <person name="Ament-Velasquez S.L."/>
            <person name="Kruys A."/>
            <person name="Hutchinson M.I."/>
            <person name="Powell A.J."/>
            <person name="Barry K."/>
            <person name="Miller A.N."/>
            <person name="Grigoriev I.V."/>
            <person name="Debuchy R."/>
            <person name="Gladieux P."/>
            <person name="Hiltunen Thoren M."/>
            <person name="Johannesson H."/>
        </authorList>
    </citation>
    <scope>NUCLEOTIDE SEQUENCE</scope>
    <source>
        <strain evidence="16">CBS 958.72</strain>
    </source>
</reference>
<evidence type="ECO:0000313" key="16">
    <source>
        <dbReference type="EMBL" id="KAK3383762.1"/>
    </source>
</evidence>
<feature type="region of interest" description="Disordered" evidence="13">
    <location>
        <begin position="1568"/>
        <end position="1659"/>
    </location>
</feature>
<dbReference type="InterPro" id="IPR032284">
    <property type="entry name" value="RecQ_Zn-bd"/>
</dbReference>
<feature type="region of interest" description="Disordered" evidence="13">
    <location>
        <begin position="526"/>
        <end position="557"/>
    </location>
</feature>
<dbReference type="PROSITE" id="PS00690">
    <property type="entry name" value="DEAH_ATP_HELICASE"/>
    <property type="match status" value="1"/>
</dbReference>
<keyword evidence="9" id="KW-0539">Nucleus</keyword>
<dbReference type="FunFam" id="3.40.50.300:FF:000537">
    <property type="entry name" value="Bloom syndrome RecQ-like helicase"/>
    <property type="match status" value="1"/>
</dbReference>
<feature type="region of interest" description="Disordered" evidence="13">
    <location>
        <begin position="110"/>
        <end position="306"/>
    </location>
</feature>
<evidence type="ECO:0000256" key="13">
    <source>
        <dbReference type="SAM" id="MobiDB-lite"/>
    </source>
</evidence>
<dbReference type="GO" id="GO:0006260">
    <property type="term" value="P:DNA replication"/>
    <property type="evidence" value="ECO:0007669"/>
    <property type="project" value="InterPro"/>
</dbReference>
<dbReference type="GO" id="GO:0016787">
    <property type="term" value="F:hydrolase activity"/>
    <property type="evidence" value="ECO:0007669"/>
    <property type="project" value="UniProtKB-KW"/>
</dbReference>
<dbReference type="GO" id="GO:0005694">
    <property type="term" value="C:chromosome"/>
    <property type="evidence" value="ECO:0007669"/>
    <property type="project" value="TreeGrafter"/>
</dbReference>
<evidence type="ECO:0000313" key="17">
    <source>
        <dbReference type="Proteomes" id="UP001287356"/>
    </source>
</evidence>
<proteinExistence type="inferred from homology"/>
<dbReference type="Proteomes" id="UP001287356">
    <property type="component" value="Unassembled WGS sequence"/>
</dbReference>
<keyword evidence="17" id="KW-1185">Reference proteome</keyword>
<feature type="region of interest" description="Disordered" evidence="13">
    <location>
        <begin position="571"/>
        <end position="620"/>
    </location>
</feature>
<dbReference type="GO" id="GO:0009378">
    <property type="term" value="F:four-way junction helicase activity"/>
    <property type="evidence" value="ECO:0007669"/>
    <property type="project" value="TreeGrafter"/>
</dbReference>